<feature type="non-terminal residue" evidence="2">
    <location>
        <position position="298"/>
    </location>
</feature>
<keyword evidence="2" id="KW-0489">Methyltransferase</keyword>
<feature type="compositionally biased region" description="Basic and acidic residues" evidence="1">
    <location>
        <begin position="13"/>
        <end position="52"/>
    </location>
</feature>
<proteinExistence type="predicted"/>
<feature type="compositionally biased region" description="Basic residues" evidence="1">
    <location>
        <begin position="202"/>
        <end position="211"/>
    </location>
</feature>
<organism evidence="2">
    <name type="scientific">uncultured Rubrobacteraceae bacterium</name>
    <dbReference type="NCBI Taxonomy" id="349277"/>
    <lineage>
        <taxon>Bacteria</taxon>
        <taxon>Bacillati</taxon>
        <taxon>Actinomycetota</taxon>
        <taxon>Rubrobacteria</taxon>
        <taxon>Rubrobacterales</taxon>
        <taxon>Rubrobacteraceae</taxon>
        <taxon>environmental samples</taxon>
    </lineage>
</organism>
<protein>
    <submittedName>
        <fullName evidence="2">3-methyl-2-oxobutanoate hydroxymethyltransferase</fullName>
        <ecNumber evidence="2">2.1.2.11</ecNumber>
    </submittedName>
</protein>
<feature type="non-terminal residue" evidence="2">
    <location>
        <position position="1"/>
    </location>
</feature>
<keyword evidence="2" id="KW-0808">Transferase</keyword>
<dbReference type="GO" id="GO:0008168">
    <property type="term" value="F:methyltransferase activity"/>
    <property type="evidence" value="ECO:0007669"/>
    <property type="project" value="UniProtKB-KW"/>
</dbReference>
<feature type="region of interest" description="Disordered" evidence="1">
    <location>
        <begin position="1"/>
        <end position="211"/>
    </location>
</feature>
<dbReference type="GO" id="GO:0032259">
    <property type="term" value="P:methylation"/>
    <property type="evidence" value="ECO:0007669"/>
    <property type="project" value="UniProtKB-KW"/>
</dbReference>
<sequence>GQLLTHPVPAGGEDARRDHSDDLALRRSERNAVLRRRDGLSPRRRLPGERRPGLRRLRLRDDGGHGPPHGGGLARGPQVLAPERTGSRRPPVRGVHERRRGDPQRGRAAARGRACRQARRGRDRVPRGGPRPDRDGGAGRRTPRLHPAVRPELLGRRAGEDERGCREPDPGRRGASGGRLLRPGPGGGPRGGGRVRHESTPHPHHRHRGWVRMRRAGAGLARLDRADPWPTAPVREALRRCPHGPRRGHEGLRGGSAFGRLPEGRARLGHARGRAGGLEGAARDQRRPFEPGQTTRVL</sequence>
<name>A0A6J4RF74_9ACTN</name>
<feature type="region of interest" description="Disordered" evidence="1">
    <location>
        <begin position="239"/>
        <end position="298"/>
    </location>
</feature>
<evidence type="ECO:0000256" key="1">
    <source>
        <dbReference type="SAM" id="MobiDB-lite"/>
    </source>
</evidence>
<dbReference type="AlphaFoldDB" id="A0A6J4RF74"/>
<gene>
    <name evidence="2" type="ORF">AVDCRST_MAG25-2134</name>
</gene>
<accession>A0A6J4RF74</accession>
<dbReference type="EMBL" id="CADCVI010000134">
    <property type="protein sequence ID" value="CAA9472344.1"/>
    <property type="molecule type" value="Genomic_DNA"/>
</dbReference>
<dbReference type="EC" id="2.1.2.11" evidence="2"/>
<feature type="compositionally biased region" description="Gly residues" evidence="1">
    <location>
        <begin position="65"/>
        <end position="74"/>
    </location>
</feature>
<feature type="compositionally biased region" description="Basic and acidic residues" evidence="1">
    <location>
        <begin position="123"/>
        <end position="138"/>
    </location>
</feature>
<feature type="compositionally biased region" description="Basic residues" evidence="1">
    <location>
        <begin position="108"/>
        <end position="122"/>
    </location>
</feature>
<reference evidence="2" key="1">
    <citation type="submission" date="2020-02" db="EMBL/GenBank/DDBJ databases">
        <authorList>
            <person name="Meier V. D."/>
        </authorList>
    </citation>
    <scope>NUCLEOTIDE SEQUENCE</scope>
    <source>
        <strain evidence="2">AVDCRST_MAG25</strain>
    </source>
</reference>
<evidence type="ECO:0000313" key="2">
    <source>
        <dbReference type="EMBL" id="CAA9472344.1"/>
    </source>
</evidence>
<dbReference type="GO" id="GO:0003864">
    <property type="term" value="F:3-methyl-2-oxobutanoate hydroxymethyltransferase activity"/>
    <property type="evidence" value="ECO:0007669"/>
    <property type="project" value="UniProtKB-EC"/>
</dbReference>
<feature type="compositionally biased region" description="Basic and acidic residues" evidence="1">
    <location>
        <begin position="153"/>
        <end position="172"/>
    </location>
</feature>